<feature type="transmembrane region" description="Helical" evidence="1">
    <location>
        <begin position="92"/>
        <end position="109"/>
    </location>
</feature>
<sequence>MWKREASVLQYFSVRSNSCLERSLPRFLAQCLKSSNFVWETAFLKELRRALDEDDVMPIDHALNSVHAESHDKRDGVDDATIIRLTKFHELNSIRIIFPYMMTVPLMILGDDGLTRYMYVNSSSFLTGLFFIIAALGYVISSGITLDIFLPRSTDTEIRMHESRRNMYASRASGHVGTSSVASMVDTPALQHVCGYMTDVRGTYMLTMTPGRPALVKSAPLSPSDMVDRDGLPHILPPSPTV</sequence>
<evidence type="ECO:0000313" key="3">
    <source>
        <dbReference type="Proteomes" id="UP000054144"/>
    </source>
</evidence>
<gene>
    <name evidence="2" type="ORF">FISHEDRAFT_70671</name>
</gene>
<dbReference type="AlphaFoldDB" id="A0A0D7AKX5"/>
<keyword evidence="1" id="KW-0472">Membrane</keyword>
<reference evidence="2 3" key="1">
    <citation type="journal article" date="2015" name="Fungal Genet. Biol.">
        <title>Evolution of novel wood decay mechanisms in Agaricales revealed by the genome sequences of Fistulina hepatica and Cylindrobasidium torrendii.</title>
        <authorList>
            <person name="Floudas D."/>
            <person name="Held B.W."/>
            <person name="Riley R."/>
            <person name="Nagy L.G."/>
            <person name="Koehler G."/>
            <person name="Ransdell A.S."/>
            <person name="Younus H."/>
            <person name="Chow J."/>
            <person name="Chiniquy J."/>
            <person name="Lipzen A."/>
            <person name="Tritt A."/>
            <person name="Sun H."/>
            <person name="Haridas S."/>
            <person name="LaButti K."/>
            <person name="Ohm R.A."/>
            <person name="Kues U."/>
            <person name="Blanchette R.A."/>
            <person name="Grigoriev I.V."/>
            <person name="Minto R.E."/>
            <person name="Hibbett D.S."/>
        </authorList>
    </citation>
    <scope>NUCLEOTIDE SEQUENCE [LARGE SCALE GENOMIC DNA]</scope>
    <source>
        <strain evidence="2 3">ATCC 64428</strain>
    </source>
</reference>
<keyword evidence="3" id="KW-1185">Reference proteome</keyword>
<protein>
    <submittedName>
        <fullName evidence="2">Uncharacterized protein</fullName>
    </submittedName>
</protein>
<accession>A0A0D7AKX5</accession>
<keyword evidence="1" id="KW-1133">Transmembrane helix</keyword>
<organism evidence="2 3">
    <name type="scientific">Fistulina hepatica ATCC 64428</name>
    <dbReference type="NCBI Taxonomy" id="1128425"/>
    <lineage>
        <taxon>Eukaryota</taxon>
        <taxon>Fungi</taxon>
        <taxon>Dikarya</taxon>
        <taxon>Basidiomycota</taxon>
        <taxon>Agaricomycotina</taxon>
        <taxon>Agaricomycetes</taxon>
        <taxon>Agaricomycetidae</taxon>
        <taxon>Agaricales</taxon>
        <taxon>Fistulinaceae</taxon>
        <taxon>Fistulina</taxon>
    </lineage>
</organism>
<feature type="transmembrane region" description="Helical" evidence="1">
    <location>
        <begin position="129"/>
        <end position="150"/>
    </location>
</feature>
<evidence type="ECO:0000256" key="1">
    <source>
        <dbReference type="SAM" id="Phobius"/>
    </source>
</evidence>
<proteinExistence type="predicted"/>
<evidence type="ECO:0000313" key="2">
    <source>
        <dbReference type="EMBL" id="KIY51438.1"/>
    </source>
</evidence>
<dbReference type="Proteomes" id="UP000054144">
    <property type="component" value="Unassembled WGS sequence"/>
</dbReference>
<name>A0A0D7AKX5_9AGAR</name>
<dbReference type="EMBL" id="KN881650">
    <property type="protein sequence ID" value="KIY51438.1"/>
    <property type="molecule type" value="Genomic_DNA"/>
</dbReference>
<keyword evidence="1" id="KW-0812">Transmembrane</keyword>
<dbReference type="OrthoDB" id="2384193at2759"/>